<feature type="transmembrane region" description="Helical" evidence="7">
    <location>
        <begin position="156"/>
        <end position="180"/>
    </location>
</feature>
<dbReference type="GO" id="GO:0055085">
    <property type="term" value="P:transmembrane transport"/>
    <property type="evidence" value="ECO:0007669"/>
    <property type="project" value="InterPro"/>
</dbReference>
<dbReference type="AlphaFoldDB" id="A0A2T0X2L0"/>
<keyword evidence="6 7" id="KW-0472">Membrane</keyword>
<evidence type="ECO:0000256" key="1">
    <source>
        <dbReference type="ARBA" id="ARBA00004651"/>
    </source>
</evidence>
<reference evidence="10 11" key="1">
    <citation type="submission" date="2018-03" db="EMBL/GenBank/DDBJ databases">
        <title>Genomic Encyclopedia of Archaeal and Bacterial Type Strains, Phase II (KMG-II): from individual species to whole genera.</title>
        <authorList>
            <person name="Goeker M."/>
        </authorList>
    </citation>
    <scope>NUCLEOTIDE SEQUENCE [LARGE SCALE GENOMIC DNA]</scope>
    <source>
        <strain evidence="10 11">DSM 29318</strain>
    </source>
</reference>
<dbReference type="PANTHER" id="PTHR32243">
    <property type="entry name" value="MALTOSE TRANSPORT SYSTEM PERMEASE-RELATED"/>
    <property type="match status" value="1"/>
</dbReference>
<feature type="region of interest" description="Disordered" evidence="8">
    <location>
        <begin position="1"/>
        <end position="37"/>
    </location>
</feature>
<dbReference type="OrthoDB" id="9815445at2"/>
<comment type="caution">
    <text evidence="10">The sequence shown here is derived from an EMBL/GenBank/DDBJ whole genome shotgun (WGS) entry which is preliminary data.</text>
</comment>
<evidence type="ECO:0000256" key="6">
    <source>
        <dbReference type="ARBA" id="ARBA00023136"/>
    </source>
</evidence>
<dbReference type="SUPFAM" id="SSF161098">
    <property type="entry name" value="MetI-like"/>
    <property type="match status" value="1"/>
</dbReference>
<dbReference type="GO" id="GO:0005886">
    <property type="term" value="C:plasma membrane"/>
    <property type="evidence" value="ECO:0007669"/>
    <property type="project" value="UniProtKB-SubCell"/>
</dbReference>
<dbReference type="Gene3D" id="1.10.3720.10">
    <property type="entry name" value="MetI-like"/>
    <property type="match status" value="1"/>
</dbReference>
<evidence type="ECO:0000256" key="3">
    <source>
        <dbReference type="ARBA" id="ARBA00022475"/>
    </source>
</evidence>
<dbReference type="PROSITE" id="PS50928">
    <property type="entry name" value="ABC_TM1"/>
    <property type="match status" value="1"/>
</dbReference>
<evidence type="ECO:0000256" key="2">
    <source>
        <dbReference type="ARBA" id="ARBA00022448"/>
    </source>
</evidence>
<protein>
    <submittedName>
        <fullName evidence="10">Carbohydrate ABC transporter membrane protein 2 (CUT1 family)</fullName>
    </submittedName>
</protein>
<dbReference type="PANTHER" id="PTHR32243:SF18">
    <property type="entry name" value="INNER MEMBRANE ABC TRANSPORTER PERMEASE PROTEIN YCJP"/>
    <property type="match status" value="1"/>
</dbReference>
<gene>
    <name evidence="10" type="ORF">BCF33_1960</name>
</gene>
<feature type="compositionally biased region" description="Pro residues" evidence="8">
    <location>
        <begin position="14"/>
        <end position="23"/>
    </location>
</feature>
<proteinExistence type="inferred from homology"/>
<dbReference type="InterPro" id="IPR000515">
    <property type="entry name" value="MetI-like"/>
</dbReference>
<dbReference type="Pfam" id="PF00528">
    <property type="entry name" value="BPD_transp_1"/>
    <property type="match status" value="1"/>
</dbReference>
<keyword evidence="11" id="KW-1185">Reference proteome</keyword>
<dbReference type="EMBL" id="PVTT01000002">
    <property type="protein sequence ID" value="PRY93094.1"/>
    <property type="molecule type" value="Genomic_DNA"/>
</dbReference>
<evidence type="ECO:0000256" key="8">
    <source>
        <dbReference type="SAM" id="MobiDB-lite"/>
    </source>
</evidence>
<dbReference type="InterPro" id="IPR050901">
    <property type="entry name" value="BP-dep_ABC_trans_perm"/>
</dbReference>
<evidence type="ECO:0000313" key="10">
    <source>
        <dbReference type="EMBL" id="PRY93094.1"/>
    </source>
</evidence>
<feature type="transmembrane region" description="Helical" evidence="7">
    <location>
        <begin position="186"/>
        <end position="210"/>
    </location>
</feature>
<comment type="subcellular location">
    <subcellularLocation>
        <location evidence="1 7">Cell membrane</location>
        <topology evidence="1 7">Multi-pass membrane protein</topology>
    </subcellularLocation>
</comment>
<evidence type="ECO:0000313" key="11">
    <source>
        <dbReference type="Proteomes" id="UP000238801"/>
    </source>
</evidence>
<keyword evidence="5 7" id="KW-1133">Transmembrane helix</keyword>
<evidence type="ECO:0000256" key="4">
    <source>
        <dbReference type="ARBA" id="ARBA00022692"/>
    </source>
</evidence>
<keyword evidence="4 7" id="KW-0812">Transmembrane</keyword>
<evidence type="ECO:0000256" key="5">
    <source>
        <dbReference type="ARBA" id="ARBA00022989"/>
    </source>
</evidence>
<comment type="similarity">
    <text evidence="7">Belongs to the binding-protein-dependent transport system permease family.</text>
</comment>
<feature type="transmembrane region" description="Helical" evidence="7">
    <location>
        <begin position="288"/>
        <end position="309"/>
    </location>
</feature>
<evidence type="ECO:0000256" key="7">
    <source>
        <dbReference type="RuleBase" id="RU363032"/>
    </source>
</evidence>
<dbReference type="InterPro" id="IPR035906">
    <property type="entry name" value="MetI-like_sf"/>
</dbReference>
<feature type="transmembrane region" description="Helical" evidence="7">
    <location>
        <begin position="231"/>
        <end position="256"/>
    </location>
</feature>
<dbReference type="Proteomes" id="UP000238801">
    <property type="component" value="Unassembled WGS sequence"/>
</dbReference>
<keyword evidence="2 7" id="KW-0813">Transport</keyword>
<dbReference type="CDD" id="cd06261">
    <property type="entry name" value="TM_PBP2"/>
    <property type="match status" value="1"/>
</dbReference>
<organism evidence="10 11">
    <name type="scientific">Hasllibacter halocynthiae</name>
    <dbReference type="NCBI Taxonomy" id="595589"/>
    <lineage>
        <taxon>Bacteria</taxon>
        <taxon>Pseudomonadati</taxon>
        <taxon>Pseudomonadota</taxon>
        <taxon>Alphaproteobacteria</taxon>
        <taxon>Rhodobacterales</taxon>
        <taxon>Roseobacteraceae</taxon>
        <taxon>Hasllibacter</taxon>
    </lineage>
</organism>
<name>A0A2T0X2L0_9RHOB</name>
<sequence length="324" mass="35118">MTDQATGPGRARPAAPPAAPPAGVPVRAEDAPVAPPRRRRREAGPVFYVIIALLVMMALGPILLMVTTSLKLQVDIVSSAPGLLFAPTLQNYETVLCDVLWYEPEHVRFCDPTFSRALGNSLIVATVSTVLTLLIGTMAAYAIVRFRFMGRDAVSLGTLLMRMVPPAVLLVPIFGIWTFQYGLNDTYAGIVLVYVAMNLPFVIWILQSFISQVPMPLEEAARMDGANPWQVFLLVVLPLIKPGLAAAAIFTFRIAWNEFILANVLLGRNTRTVPVTIVNSLTEHNIDWGVIMATGMLLAVPPVIFTLLASRQIITGMTAGAVKG</sequence>
<feature type="transmembrane region" description="Helical" evidence="7">
    <location>
        <begin position="46"/>
        <end position="66"/>
    </location>
</feature>
<feature type="domain" description="ABC transmembrane type-1" evidence="9">
    <location>
        <begin position="118"/>
        <end position="309"/>
    </location>
</feature>
<evidence type="ECO:0000259" key="9">
    <source>
        <dbReference type="PROSITE" id="PS50928"/>
    </source>
</evidence>
<keyword evidence="3" id="KW-1003">Cell membrane</keyword>
<feature type="transmembrane region" description="Helical" evidence="7">
    <location>
        <begin position="122"/>
        <end position="144"/>
    </location>
</feature>
<accession>A0A2T0X2L0</accession>